<dbReference type="OMA" id="QEVMISH"/>
<evidence type="ECO:0000256" key="7">
    <source>
        <dbReference type="ARBA" id="ARBA00023054"/>
    </source>
</evidence>
<dbReference type="OrthoDB" id="2157184at2759"/>
<feature type="non-terminal residue" evidence="10">
    <location>
        <position position="1"/>
    </location>
</feature>
<evidence type="ECO:0000256" key="4">
    <source>
        <dbReference type="ARBA" id="ARBA00022490"/>
    </source>
</evidence>
<dbReference type="KEGG" id="lgi:LOTGIDRAFT_119479"/>
<dbReference type="EMBL" id="KB201931">
    <property type="protein sequence ID" value="ESO93358.1"/>
    <property type="molecule type" value="Genomic_DNA"/>
</dbReference>
<dbReference type="GO" id="GO:0005879">
    <property type="term" value="C:axonemal microtubule"/>
    <property type="evidence" value="ECO:0007669"/>
    <property type="project" value="TreeGrafter"/>
</dbReference>
<keyword evidence="5" id="KW-0493">Microtubule</keyword>
<keyword evidence="6" id="KW-0970">Cilium biogenesis/degradation</keyword>
<dbReference type="GO" id="GO:0060271">
    <property type="term" value="P:cilium assembly"/>
    <property type="evidence" value="ECO:0007669"/>
    <property type="project" value="TreeGrafter"/>
</dbReference>
<dbReference type="HOGENOM" id="CLU_120146_0_0_1"/>
<evidence type="ECO:0000256" key="9">
    <source>
        <dbReference type="SAM" id="Coils"/>
    </source>
</evidence>
<keyword evidence="7 9" id="KW-0175">Coiled coil</keyword>
<dbReference type="AlphaFoldDB" id="V3ZPR8"/>
<evidence type="ECO:0000256" key="2">
    <source>
        <dbReference type="ARBA" id="ARBA00009485"/>
    </source>
</evidence>
<evidence type="ECO:0000256" key="5">
    <source>
        <dbReference type="ARBA" id="ARBA00022701"/>
    </source>
</evidence>
<protein>
    <recommendedName>
        <fullName evidence="3">Centrosomal protein of 162 kDa</fullName>
    </recommendedName>
</protein>
<feature type="coiled-coil region" evidence="9">
    <location>
        <begin position="66"/>
        <end position="121"/>
    </location>
</feature>
<dbReference type="Proteomes" id="UP000030746">
    <property type="component" value="Unassembled WGS sequence"/>
</dbReference>
<dbReference type="GeneID" id="20231744"/>
<evidence type="ECO:0000256" key="8">
    <source>
        <dbReference type="ARBA" id="ARBA00023212"/>
    </source>
</evidence>
<gene>
    <name evidence="10" type="ORF">LOTGIDRAFT_119479</name>
</gene>
<accession>V3ZPR8</accession>
<evidence type="ECO:0000256" key="3">
    <source>
        <dbReference type="ARBA" id="ARBA00021406"/>
    </source>
</evidence>
<evidence type="ECO:0000256" key="1">
    <source>
        <dbReference type="ARBA" id="ARBA00004114"/>
    </source>
</evidence>
<dbReference type="CTD" id="20231744"/>
<dbReference type="PANTHER" id="PTHR34031">
    <property type="entry name" value="CENTROSOMAL PROTEIN OF 162 KDA"/>
    <property type="match status" value="1"/>
</dbReference>
<dbReference type="PANTHER" id="PTHR34031:SF1">
    <property type="entry name" value="CENTROSOMAL PROTEIN OF 162 KDA"/>
    <property type="match status" value="1"/>
</dbReference>
<keyword evidence="11" id="KW-1185">Reference proteome</keyword>
<proteinExistence type="inferred from homology"/>
<dbReference type="InterPro" id="IPR038774">
    <property type="entry name" value="CEP162-like"/>
</dbReference>
<reference evidence="10 11" key="1">
    <citation type="journal article" date="2013" name="Nature">
        <title>Insights into bilaterian evolution from three spiralian genomes.</title>
        <authorList>
            <person name="Simakov O."/>
            <person name="Marletaz F."/>
            <person name="Cho S.J."/>
            <person name="Edsinger-Gonzales E."/>
            <person name="Havlak P."/>
            <person name="Hellsten U."/>
            <person name="Kuo D.H."/>
            <person name="Larsson T."/>
            <person name="Lv J."/>
            <person name="Arendt D."/>
            <person name="Savage R."/>
            <person name="Osoegawa K."/>
            <person name="de Jong P."/>
            <person name="Grimwood J."/>
            <person name="Chapman J.A."/>
            <person name="Shapiro H."/>
            <person name="Aerts A."/>
            <person name="Otillar R.P."/>
            <person name="Terry A.Y."/>
            <person name="Boore J.L."/>
            <person name="Grigoriev I.V."/>
            <person name="Lindberg D.R."/>
            <person name="Seaver E.C."/>
            <person name="Weisblat D.A."/>
            <person name="Putnam N.H."/>
            <person name="Rokhsar D.S."/>
        </authorList>
    </citation>
    <scope>NUCLEOTIDE SEQUENCE [LARGE SCALE GENOMIC DNA]</scope>
</reference>
<keyword evidence="4" id="KW-0963">Cytoplasm</keyword>
<evidence type="ECO:0000256" key="6">
    <source>
        <dbReference type="ARBA" id="ARBA00022794"/>
    </source>
</evidence>
<dbReference type="RefSeq" id="XP_009056053.1">
    <property type="nucleotide sequence ID" value="XM_009057805.1"/>
</dbReference>
<keyword evidence="8" id="KW-0206">Cytoskeleton</keyword>
<comment type="similarity">
    <text evidence="2">Belongs to the CEP162 family.</text>
</comment>
<dbReference type="GO" id="GO:0005814">
    <property type="term" value="C:centriole"/>
    <property type="evidence" value="ECO:0007669"/>
    <property type="project" value="UniProtKB-SubCell"/>
</dbReference>
<organism evidence="10 11">
    <name type="scientific">Lottia gigantea</name>
    <name type="common">Giant owl limpet</name>
    <dbReference type="NCBI Taxonomy" id="225164"/>
    <lineage>
        <taxon>Eukaryota</taxon>
        <taxon>Metazoa</taxon>
        <taxon>Spiralia</taxon>
        <taxon>Lophotrochozoa</taxon>
        <taxon>Mollusca</taxon>
        <taxon>Gastropoda</taxon>
        <taxon>Patellogastropoda</taxon>
        <taxon>Lottioidea</taxon>
        <taxon>Lottiidae</taxon>
        <taxon>Lottia</taxon>
    </lineage>
</organism>
<evidence type="ECO:0000313" key="10">
    <source>
        <dbReference type="EMBL" id="ESO93358.1"/>
    </source>
</evidence>
<name>V3ZPR8_LOTGI</name>
<comment type="subcellular location">
    <subcellularLocation>
        <location evidence="1">Cytoplasm</location>
        <location evidence="1">Cytoskeleton</location>
        <location evidence="1">Microtubule organizing center</location>
        <location evidence="1">Centrosome</location>
        <location evidence="1">Centriole</location>
    </subcellularLocation>
</comment>
<sequence length="176" mass="20691">IDTLRSCHQKEFQRLLAEQAVNNSTSKVAELHSKCDAQQVLIRHLKEQISRNEVEAEQISVLKIREASLLTQVEKLKDELAEAKRHYTPGMKHFMSIQEKIEHMERRHLKREEELQDIIKNTQNLASSELDKESEKWRKIVEVKNNEIEKFRTELDSILNVIRMLQQQGVVLPTKT</sequence>
<evidence type="ECO:0000313" key="11">
    <source>
        <dbReference type="Proteomes" id="UP000030746"/>
    </source>
</evidence>